<evidence type="ECO:0000313" key="2">
    <source>
        <dbReference type="EMBL" id="GFU11162.1"/>
    </source>
</evidence>
<name>A0A8X6Q7Q4_NEPPI</name>
<reference evidence="2" key="1">
    <citation type="submission" date="2020-08" db="EMBL/GenBank/DDBJ databases">
        <title>Multicomponent nature underlies the extraordinary mechanical properties of spider dragline silk.</title>
        <authorList>
            <person name="Kono N."/>
            <person name="Nakamura H."/>
            <person name="Mori M."/>
            <person name="Yoshida Y."/>
            <person name="Ohtoshi R."/>
            <person name="Malay A.D."/>
            <person name="Moran D.A.P."/>
            <person name="Tomita M."/>
            <person name="Numata K."/>
            <person name="Arakawa K."/>
        </authorList>
    </citation>
    <scope>NUCLEOTIDE SEQUENCE</scope>
</reference>
<keyword evidence="3" id="KW-1185">Reference proteome</keyword>
<dbReference type="Proteomes" id="UP000887013">
    <property type="component" value="Unassembled WGS sequence"/>
</dbReference>
<gene>
    <name evidence="2" type="primary">AVEN_199663_1</name>
    <name evidence="2" type="ORF">NPIL_343751</name>
</gene>
<dbReference type="PANTHER" id="PTHR38681:SF1">
    <property type="entry name" value="RETROVIRUS-RELATED POL POLYPROTEIN FROM TRANSPOSON 412-LIKE PROTEIN"/>
    <property type="match status" value="1"/>
</dbReference>
<dbReference type="AlphaFoldDB" id="A0A8X6Q7Q4"/>
<organism evidence="2 3">
    <name type="scientific">Nephila pilipes</name>
    <name type="common">Giant wood spider</name>
    <name type="synonym">Nephila maculata</name>
    <dbReference type="NCBI Taxonomy" id="299642"/>
    <lineage>
        <taxon>Eukaryota</taxon>
        <taxon>Metazoa</taxon>
        <taxon>Ecdysozoa</taxon>
        <taxon>Arthropoda</taxon>
        <taxon>Chelicerata</taxon>
        <taxon>Arachnida</taxon>
        <taxon>Araneae</taxon>
        <taxon>Araneomorphae</taxon>
        <taxon>Entelegynae</taxon>
        <taxon>Araneoidea</taxon>
        <taxon>Nephilidae</taxon>
        <taxon>Nephila</taxon>
    </lineage>
</organism>
<evidence type="ECO:0000313" key="3">
    <source>
        <dbReference type="Proteomes" id="UP000887013"/>
    </source>
</evidence>
<proteinExistence type="predicted"/>
<dbReference type="PANTHER" id="PTHR38681">
    <property type="entry name" value="RETROVIRUS-RELATED POL POLYPROTEIN FROM TRANSPOSON 412-LIKE PROTEIN-RELATED"/>
    <property type="match status" value="1"/>
</dbReference>
<feature type="region of interest" description="Disordered" evidence="1">
    <location>
        <begin position="210"/>
        <end position="260"/>
    </location>
</feature>
<feature type="compositionally biased region" description="Basic and acidic residues" evidence="1">
    <location>
        <begin position="210"/>
        <end position="221"/>
    </location>
</feature>
<dbReference type="EMBL" id="BMAW01078481">
    <property type="protein sequence ID" value="GFU11162.1"/>
    <property type="molecule type" value="Genomic_DNA"/>
</dbReference>
<comment type="caution">
    <text evidence="2">The sequence shown here is derived from an EMBL/GenBank/DDBJ whole genome shotgun (WGS) entry which is preliminary data.</text>
</comment>
<sequence>MCHENESWTRSLPIILLGLRTTWRADFQSTPAELLYGENIRLPCDFFEDTKFQPQSEFVQKLKATMKQVKPIPFSYNCKQKPFVFKDLQNCSHVFVRTDIIRQSLQPPYHGPYQVIKRSDKNFTLLIKNKNVNISIDRLKPCFSNNSPETDCAINHKSNPVDKFTSPVKKKIRFAPLPIAPSTRFTRRGREVKLPFRYQIKIQEYLFHGSEEGDSSEHEPSEPPTPQIRKMNAKVPLPSDHLRKKQNLQLLEIPQPASKN</sequence>
<protein>
    <submittedName>
        <fullName evidence="2">Uncharacterized protein</fullName>
    </submittedName>
</protein>
<evidence type="ECO:0000256" key="1">
    <source>
        <dbReference type="SAM" id="MobiDB-lite"/>
    </source>
</evidence>
<dbReference type="OrthoDB" id="8067857at2759"/>
<accession>A0A8X6Q7Q4</accession>